<organism evidence="3 4">
    <name type="scientific">Spiroplasma apis B31</name>
    <dbReference type="NCBI Taxonomy" id="1276258"/>
    <lineage>
        <taxon>Bacteria</taxon>
        <taxon>Bacillati</taxon>
        <taxon>Mycoplasmatota</taxon>
        <taxon>Mollicutes</taxon>
        <taxon>Entomoplasmatales</taxon>
        <taxon>Spiroplasmataceae</taxon>
        <taxon>Spiroplasma</taxon>
    </lineage>
</organism>
<gene>
    <name evidence="3" type="ORF">SAPIS_v1c03700</name>
</gene>
<dbReference type="PATRIC" id="fig|1276258.3.peg.367"/>
<dbReference type="OrthoDB" id="388553at2"/>
<dbReference type="EMBL" id="CP006682">
    <property type="protein sequence ID" value="AHB36216.1"/>
    <property type="molecule type" value="Genomic_DNA"/>
</dbReference>
<dbReference type="RefSeq" id="WP_023789150.1">
    <property type="nucleotide sequence ID" value="NC_022998.1"/>
</dbReference>
<evidence type="ECO:0000313" key="4">
    <source>
        <dbReference type="Proteomes" id="UP000018550"/>
    </source>
</evidence>
<keyword evidence="4" id="KW-1185">Reference proteome</keyword>
<dbReference type="HOGENOM" id="CLU_1073273_0_0_14"/>
<dbReference type="KEGG" id="sapi:SAPIS_v1c03700"/>
<sequence>MKTSLEIVEDLAKNGYNWMPNYKNILEKVWSNMETYFNENEEVLSALWASFKRYDDDMLGVVFITTKRTFTLEVLDNDSNTQIRYLPFDSYRLEKIQLQLAKTPKGLNYVSLQSDSFGNGITFATPNKDVAKHFIDTLRGSTNGVIEILPESDDPLLANNEKEQVIDEDLEKAKEIVPHKHEKKHEELKPIEENPNWRKAPPLNSQKEVEIKIVPPKKEKKPKIRKEGYASKWKSKLWLCWFLLPVGLISIIISMMILI</sequence>
<evidence type="ECO:0000256" key="1">
    <source>
        <dbReference type="SAM" id="MobiDB-lite"/>
    </source>
</evidence>
<protein>
    <submittedName>
        <fullName evidence="3">Uncharacterized protein</fullName>
    </submittedName>
</protein>
<dbReference type="Proteomes" id="UP000018550">
    <property type="component" value="Chromosome"/>
</dbReference>
<keyword evidence="2" id="KW-0812">Transmembrane</keyword>
<feature type="transmembrane region" description="Helical" evidence="2">
    <location>
        <begin position="237"/>
        <end position="258"/>
    </location>
</feature>
<keyword evidence="2" id="KW-1133">Transmembrane helix</keyword>
<dbReference type="STRING" id="1276258.SAPIS_v1c03700"/>
<proteinExistence type="predicted"/>
<accession>V5RJD0</accession>
<dbReference type="AlphaFoldDB" id="V5RJD0"/>
<name>V5RJD0_SPIAP</name>
<feature type="compositionally biased region" description="Basic and acidic residues" evidence="1">
    <location>
        <begin position="181"/>
        <end position="196"/>
    </location>
</feature>
<evidence type="ECO:0000256" key="2">
    <source>
        <dbReference type="SAM" id="Phobius"/>
    </source>
</evidence>
<keyword evidence="2" id="KW-0472">Membrane</keyword>
<reference evidence="3 4" key="1">
    <citation type="journal article" date="2014" name="Genome Announc.">
        <title>Complete Genome Sequence of Spiroplasma apis B31T (ATCC 33834), a Bacterium Associated with May Disease of Honeybees (Apis mellifera).</title>
        <authorList>
            <person name="Ku C."/>
            <person name="Lo W.S."/>
            <person name="Chen L.L."/>
            <person name="Kuo C.H."/>
        </authorList>
    </citation>
    <scope>NUCLEOTIDE SEQUENCE [LARGE SCALE GENOMIC DNA]</scope>
    <source>
        <strain evidence="3">B31</strain>
    </source>
</reference>
<evidence type="ECO:0000313" key="3">
    <source>
        <dbReference type="EMBL" id="AHB36216.1"/>
    </source>
</evidence>
<feature type="region of interest" description="Disordered" evidence="1">
    <location>
        <begin position="181"/>
        <end position="202"/>
    </location>
</feature>